<keyword evidence="2" id="KW-1185">Reference proteome</keyword>
<keyword evidence="1" id="KW-0808">Transferase</keyword>
<reference evidence="1 2" key="1">
    <citation type="journal article" date="2018" name="Mol. Plant">
        <title>The genome of Artemisia annua provides insight into the evolution of Asteraceae family and artemisinin biosynthesis.</title>
        <authorList>
            <person name="Shen Q."/>
            <person name="Zhang L."/>
            <person name="Liao Z."/>
            <person name="Wang S."/>
            <person name="Yan T."/>
            <person name="Shi P."/>
            <person name="Liu M."/>
            <person name="Fu X."/>
            <person name="Pan Q."/>
            <person name="Wang Y."/>
            <person name="Lv Z."/>
            <person name="Lu X."/>
            <person name="Zhang F."/>
            <person name="Jiang W."/>
            <person name="Ma Y."/>
            <person name="Chen M."/>
            <person name="Hao X."/>
            <person name="Li L."/>
            <person name="Tang Y."/>
            <person name="Lv G."/>
            <person name="Zhou Y."/>
            <person name="Sun X."/>
            <person name="Brodelius P.E."/>
            <person name="Rose J.K.C."/>
            <person name="Tang K."/>
        </authorList>
    </citation>
    <scope>NUCLEOTIDE SEQUENCE [LARGE SCALE GENOMIC DNA]</scope>
    <source>
        <strain evidence="2">cv. Huhao1</strain>
        <tissue evidence="1">Leaf</tissue>
    </source>
</reference>
<dbReference type="OrthoDB" id="1751331at2759"/>
<proteinExistence type="predicted"/>
<evidence type="ECO:0000313" key="2">
    <source>
        <dbReference type="Proteomes" id="UP000245207"/>
    </source>
</evidence>
<dbReference type="GO" id="GO:0016301">
    <property type="term" value="F:kinase activity"/>
    <property type="evidence" value="ECO:0007669"/>
    <property type="project" value="UniProtKB-KW"/>
</dbReference>
<dbReference type="AlphaFoldDB" id="A0A2U1KRL3"/>
<gene>
    <name evidence="1" type="ORF">CTI12_AA442350</name>
</gene>
<protein>
    <submittedName>
        <fullName evidence="1">1-phosphatidylinositol-3-phosphate 5-kinase FAB1C</fullName>
    </submittedName>
</protein>
<comment type="caution">
    <text evidence="1">The sequence shown here is derived from an EMBL/GenBank/DDBJ whole genome shotgun (WGS) entry which is preliminary data.</text>
</comment>
<dbReference type="EMBL" id="PKPP01014723">
    <property type="protein sequence ID" value="PWA39343.1"/>
    <property type="molecule type" value="Genomic_DNA"/>
</dbReference>
<dbReference type="Proteomes" id="UP000245207">
    <property type="component" value="Unassembled WGS sequence"/>
</dbReference>
<keyword evidence="1" id="KW-0418">Kinase</keyword>
<name>A0A2U1KRL3_ARTAN</name>
<dbReference type="STRING" id="35608.A0A2U1KRL3"/>
<accession>A0A2U1KRL3</accession>
<sequence length="230" mass="26675">MLYNFLESKQDDIYMDDWTAKTIPELNLTMYCCILLDKRGHAIQANIELIDIQKYNSLQLDSAYLIRGFGCQKTERWQQTLSNKIMLLFGKYTQITANGFPEHYFEFVAYNELGKIADDKDSGLTDYIGYVRTIYEKRTTGDATTNILVGKFKLDGNIEMQQHYHISTFTSHMGQALHTVLTIIIWVLRCSYTPSVDKISATRLGQCELFRFEKFSEQHEPANQFTKKPS</sequence>
<evidence type="ECO:0000313" key="1">
    <source>
        <dbReference type="EMBL" id="PWA39343.1"/>
    </source>
</evidence>
<organism evidence="1 2">
    <name type="scientific">Artemisia annua</name>
    <name type="common">Sweet wormwood</name>
    <dbReference type="NCBI Taxonomy" id="35608"/>
    <lineage>
        <taxon>Eukaryota</taxon>
        <taxon>Viridiplantae</taxon>
        <taxon>Streptophyta</taxon>
        <taxon>Embryophyta</taxon>
        <taxon>Tracheophyta</taxon>
        <taxon>Spermatophyta</taxon>
        <taxon>Magnoliopsida</taxon>
        <taxon>eudicotyledons</taxon>
        <taxon>Gunneridae</taxon>
        <taxon>Pentapetalae</taxon>
        <taxon>asterids</taxon>
        <taxon>campanulids</taxon>
        <taxon>Asterales</taxon>
        <taxon>Asteraceae</taxon>
        <taxon>Asteroideae</taxon>
        <taxon>Anthemideae</taxon>
        <taxon>Artemisiinae</taxon>
        <taxon>Artemisia</taxon>
    </lineage>
</organism>